<evidence type="ECO:0000313" key="13">
    <source>
        <dbReference type="EMBL" id="CUH93473.1"/>
    </source>
</evidence>
<dbReference type="CDD" id="cd18547">
    <property type="entry name" value="ABC_6TM_Tm288_like"/>
    <property type="match status" value="1"/>
</dbReference>
<dbReference type="FunFam" id="3.40.50.300:FF:000287">
    <property type="entry name" value="Multidrug ABC transporter ATP-binding protein"/>
    <property type="match status" value="1"/>
</dbReference>
<evidence type="ECO:0000256" key="3">
    <source>
        <dbReference type="ARBA" id="ARBA00022475"/>
    </source>
</evidence>
<feature type="transmembrane region" description="Helical" evidence="10">
    <location>
        <begin position="95"/>
        <end position="116"/>
    </location>
</feature>
<dbReference type="PROSITE" id="PS00211">
    <property type="entry name" value="ABC_TRANSPORTER_1"/>
    <property type="match status" value="1"/>
</dbReference>
<dbReference type="Gene3D" id="3.40.50.300">
    <property type="entry name" value="P-loop containing nucleotide triphosphate hydrolases"/>
    <property type="match status" value="1"/>
</dbReference>
<keyword evidence="14" id="KW-1185">Reference proteome</keyword>
<evidence type="ECO:0000256" key="2">
    <source>
        <dbReference type="ARBA" id="ARBA00022448"/>
    </source>
</evidence>
<dbReference type="RefSeq" id="WP_058258715.1">
    <property type="nucleotide sequence ID" value="NZ_DUPS01000019.1"/>
</dbReference>
<feature type="domain" description="ABC transmembrane type-1" evidence="12">
    <location>
        <begin position="46"/>
        <end position="338"/>
    </location>
</feature>
<dbReference type="SUPFAM" id="SSF90123">
    <property type="entry name" value="ABC transporter transmembrane region"/>
    <property type="match status" value="1"/>
</dbReference>
<dbReference type="InterPro" id="IPR017871">
    <property type="entry name" value="ABC_transporter-like_CS"/>
</dbReference>
<evidence type="ECO:0000259" key="11">
    <source>
        <dbReference type="PROSITE" id="PS50893"/>
    </source>
</evidence>
<dbReference type="InterPro" id="IPR027417">
    <property type="entry name" value="P-loop_NTPase"/>
</dbReference>
<evidence type="ECO:0000256" key="7">
    <source>
        <dbReference type="ARBA" id="ARBA00022989"/>
    </source>
</evidence>
<feature type="transmembrane region" description="Helical" evidence="10">
    <location>
        <begin position="34"/>
        <end position="61"/>
    </location>
</feature>
<dbReference type="GO" id="GO:0015421">
    <property type="term" value="F:ABC-type oligopeptide transporter activity"/>
    <property type="evidence" value="ECO:0007669"/>
    <property type="project" value="TreeGrafter"/>
</dbReference>
<dbReference type="EMBL" id="LN879430">
    <property type="protein sequence ID" value="CUH93473.1"/>
    <property type="molecule type" value="Genomic_DNA"/>
</dbReference>
<dbReference type="Gene3D" id="1.20.1560.10">
    <property type="entry name" value="ABC transporter type 1, transmembrane domain"/>
    <property type="match status" value="1"/>
</dbReference>
<dbReference type="Pfam" id="PF00005">
    <property type="entry name" value="ABC_tran"/>
    <property type="match status" value="1"/>
</dbReference>
<evidence type="ECO:0000256" key="10">
    <source>
        <dbReference type="SAM" id="Phobius"/>
    </source>
</evidence>
<dbReference type="CDD" id="cd03254">
    <property type="entry name" value="ABCC_Glucan_exporter_like"/>
    <property type="match status" value="1"/>
</dbReference>
<evidence type="ECO:0000313" key="14">
    <source>
        <dbReference type="Proteomes" id="UP000196053"/>
    </source>
</evidence>
<gene>
    <name evidence="13" type="ORF">SD1D_1935</name>
</gene>
<dbReference type="SMART" id="SM00382">
    <property type="entry name" value="AAA"/>
    <property type="match status" value="1"/>
</dbReference>
<feature type="transmembrane region" description="Helical" evidence="10">
    <location>
        <begin position="195"/>
        <end position="214"/>
    </location>
</feature>
<comment type="subcellular location">
    <subcellularLocation>
        <location evidence="1">Cell membrane</location>
        <topology evidence="1">Multi-pass membrane protein</topology>
    </subcellularLocation>
</comment>
<dbReference type="PANTHER" id="PTHR43394:SF1">
    <property type="entry name" value="ATP-BINDING CASSETTE SUB-FAMILY B MEMBER 10, MITOCHONDRIAL"/>
    <property type="match status" value="1"/>
</dbReference>
<evidence type="ECO:0000256" key="8">
    <source>
        <dbReference type="ARBA" id="ARBA00023136"/>
    </source>
</evidence>
<dbReference type="InterPro" id="IPR039421">
    <property type="entry name" value="Type_1_exporter"/>
</dbReference>
<evidence type="ECO:0000259" key="12">
    <source>
        <dbReference type="PROSITE" id="PS50929"/>
    </source>
</evidence>
<reference evidence="14" key="1">
    <citation type="submission" date="2015-09" db="EMBL/GenBank/DDBJ databases">
        <authorList>
            <person name="Wibberg D."/>
        </authorList>
    </citation>
    <scope>NUCLEOTIDE SEQUENCE [LARGE SCALE GENOMIC DNA]</scope>
    <source>
        <strain evidence="14">SD1D</strain>
    </source>
</reference>
<keyword evidence="8 10" id="KW-0472">Membrane</keyword>
<dbReference type="GO" id="GO:0016887">
    <property type="term" value="F:ATP hydrolysis activity"/>
    <property type="evidence" value="ECO:0007669"/>
    <property type="project" value="InterPro"/>
</dbReference>
<sequence>MNKNDKKPKMGGPRHGMGAPVEKAKDFKGTMKKLLAYLAGYKWALLIVFLFAIGSTIFSIIGPTILGDAITEIVNGFIDKISGGKGINFNALGKILLLLIGLYGISSLFSFIQGWITTEIAQRVSYKFRKSISEKIHRMPMGYFDSMTHGEILSRVTNDVDTLSQSLNQSLTQLITSVVSIVGIFIMMIRISVPMTLLALLTIPISLGIMGAVVKKSQKHFQKQQEYLGHVNGLVEEVYGGHNIVKAFNKEEDFIKDFGKKNETLYESAWKSQFLSGLMHPIMQFVGNLGYVGVAILGGYLTINGRIQIGQIQTFFQYIRNFTHPITQLAQVANMFQSTAAASERVFEFLEAAEEVADTDTPLSIEGLKGNIEFKHVNFGYNSDKTIIHDFNAKIYDGQKVAIVGPTGAGKTTIVKLLMRFYDINSGDILIDGHNIKDFERSQLRRMFGMVLQDTWLYNGTIMDNIRYSKLDATDEEVIKAAKAAHVHHFIMTLPDGYNMVLNEESTNISQGQKQLLTIARAILADPKILILDEATSSVDTRTEILIQKAMDNLMKGRTSFIIAHRLSTIRDADIILVMKDGDIIEQGNHEELLAKGGFYAKLYNSQFEQIA</sequence>
<feature type="region of interest" description="Disordered" evidence="9">
    <location>
        <begin position="1"/>
        <end position="20"/>
    </location>
</feature>
<proteinExistence type="predicted"/>
<evidence type="ECO:0000256" key="5">
    <source>
        <dbReference type="ARBA" id="ARBA00022741"/>
    </source>
</evidence>
<dbReference type="KEGG" id="hsd:SD1D_1935"/>
<dbReference type="PROSITE" id="PS50929">
    <property type="entry name" value="ABC_TM1F"/>
    <property type="match status" value="1"/>
</dbReference>
<organism evidence="13 14">
    <name type="scientific">Herbinix luporum</name>
    <dbReference type="NCBI Taxonomy" id="1679721"/>
    <lineage>
        <taxon>Bacteria</taxon>
        <taxon>Bacillati</taxon>
        <taxon>Bacillota</taxon>
        <taxon>Clostridia</taxon>
        <taxon>Lachnospirales</taxon>
        <taxon>Lachnospiraceae</taxon>
        <taxon>Herbinix</taxon>
    </lineage>
</organism>
<keyword evidence="4 10" id="KW-0812">Transmembrane</keyword>
<feature type="domain" description="ABC transporter" evidence="11">
    <location>
        <begin position="372"/>
        <end position="606"/>
    </location>
</feature>
<keyword evidence="6" id="KW-0067">ATP-binding</keyword>
<feature type="transmembrane region" description="Helical" evidence="10">
    <location>
        <begin position="285"/>
        <end position="303"/>
    </location>
</feature>
<keyword evidence="3" id="KW-1003">Cell membrane</keyword>
<dbReference type="InterPro" id="IPR011527">
    <property type="entry name" value="ABC1_TM_dom"/>
</dbReference>
<keyword evidence="5" id="KW-0547">Nucleotide-binding</keyword>
<keyword evidence="2" id="KW-0813">Transport</keyword>
<protein>
    <submittedName>
        <fullName evidence="13">Putative membrane protein</fullName>
    </submittedName>
</protein>
<evidence type="ECO:0000256" key="4">
    <source>
        <dbReference type="ARBA" id="ARBA00022692"/>
    </source>
</evidence>
<evidence type="ECO:0000256" key="1">
    <source>
        <dbReference type="ARBA" id="ARBA00004651"/>
    </source>
</evidence>
<dbReference type="GO" id="GO:0005886">
    <property type="term" value="C:plasma membrane"/>
    <property type="evidence" value="ECO:0007669"/>
    <property type="project" value="UniProtKB-SubCell"/>
</dbReference>
<dbReference type="InterPro" id="IPR003439">
    <property type="entry name" value="ABC_transporter-like_ATP-bd"/>
</dbReference>
<dbReference type="Pfam" id="PF00664">
    <property type="entry name" value="ABC_membrane"/>
    <property type="match status" value="1"/>
</dbReference>
<dbReference type="SUPFAM" id="SSF52540">
    <property type="entry name" value="P-loop containing nucleoside triphosphate hydrolases"/>
    <property type="match status" value="1"/>
</dbReference>
<dbReference type="AlphaFoldDB" id="A0A0K8J807"/>
<keyword evidence="7 10" id="KW-1133">Transmembrane helix</keyword>
<evidence type="ECO:0000256" key="9">
    <source>
        <dbReference type="SAM" id="MobiDB-lite"/>
    </source>
</evidence>
<accession>A0A0K8J807</accession>
<dbReference type="PROSITE" id="PS50893">
    <property type="entry name" value="ABC_TRANSPORTER_2"/>
    <property type="match status" value="1"/>
</dbReference>
<dbReference type="Proteomes" id="UP000196053">
    <property type="component" value="Chromosome I"/>
</dbReference>
<evidence type="ECO:0000256" key="6">
    <source>
        <dbReference type="ARBA" id="ARBA00022840"/>
    </source>
</evidence>
<dbReference type="InterPro" id="IPR003593">
    <property type="entry name" value="AAA+_ATPase"/>
</dbReference>
<dbReference type="PANTHER" id="PTHR43394">
    <property type="entry name" value="ATP-DEPENDENT PERMEASE MDL1, MITOCHONDRIAL"/>
    <property type="match status" value="1"/>
</dbReference>
<name>A0A0K8J807_9FIRM</name>
<dbReference type="OrthoDB" id="9762778at2"/>
<dbReference type="InterPro" id="IPR036640">
    <property type="entry name" value="ABC1_TM_sf"/>
</dbReference>
<dbReference type="GO" id="GO:0005524">
    <property type="term" value="F:ATP binding"/>
    <property type="evidence" value="ECO:0007669"/>
    <property type="project" value="UniProtKB-KW"/>
</dbReference>
<dbReference type="FunFam" id="1.20.1560.10:FF:000011">
    <property type="entry name" value="Multidrug ABC transporter ATP-binding protein"/>
    <property type="match status" value="1"/>
</dbReference>
<feature type="transmembrane region" description="Helical" evidence="10">
    <location>
        <begin position="171"/>
        <end position="189"/>
    </location>
</feature>